<reference evidence="1" key="1">
    <citation type="journal article" date="2021" name="Sci. Rep.">
        <title>Diploid genomic architecture of Nitzschia inconspicua, an elite biomass production diatom.</title>
        <authorList>
            <person name="Oliver A."/>
            <person name="Podell S."/>
            <person name="Pinowska A."/>
            <person name="Traller J.C."/>
            <person name="Smith S.R."/>
            <person name="McClure R."/>
            <person name="Beliaev A."/>
            <person name="Bohutskyi P."/>
            <person name="Hill E.A."/>
            <person name="Rabines A."/>
            <person name="Zheng H."/>
            <person name="Allen L.Z."/>
            <person name="Kuo A."/>
            <person name="Grigoriev I.V."/>
            <person name="Allen A.E."/>
            <person name="Hazlebeck D."/>
            <person name="Allen E.E."/>
        </authorList>
    </citation>
    <scope>NUCLEOTIDE SEQUENCE</scope>
    <source>
        <strain evidence="1">Hildebrandi</strain>
    </source>
</reference>
<dbReference type="OrthoDB" id="52633at2759"/>
<gene>
    <name evidence="1" type="ORF">IV203_014031</name>
</gene>
<keyword evidence="2" id="KW-1185">Reference proteome</keyword>
<name>A0A9K3Q8I6_9STRA</name>
<sequence length="377" mass="43688">MYQLQGAISVFIRDDNRKKFTLFSGTMNTRKKQQHSPSRTKIRYIFMVSCGLALLQSFERRDMLQYVCSNSASDTGGSKPMRQSLYLANGNSNYLTTVLEIGKPSSRPTKPLPVITLYYNPHVNGNKKDRLVIKRRLTPEYMLHNCLLVQQQQIKSGAEGGKTAPFEYVVVTDDLSLEVCQHCECRKFEPYSCPCPTNDCVNERNVCEKTFLFSDLLVQEEEFIFVDFDLLLLSISVLEELQLRSRTTDFLATRAHASLREKPLYRNDFNSGLVYIRNVPQADPTLLQTYLYDNVTNSFRDQSVLSYFVHHHYKRWDELSFKWHCRGLREPSQLGGRSDDNTKTGRIYPDMNIHDCQVFHPPQNWALDALNFTFLKP</sequence>
<dbReference type="Proteomes" id="UP000693970">
    <property type="component" value="Unassembled WGS sequence"/>
</dbReference>
<proteinExistence type="predicted"/>
<protein>
    <submittedName>
        <fullName evidence="1">Uncharacterized protein</fullName>
    </submittedName>
</protein>
<evidence type="ECO:0000313" key="1">
    <source>
        <dbReference type="EMBL" id="KAG7374936.1"/>
    </source>
</evidence>
<accession>A0A9K3Q8I6</accession>
<reference evidence="1" key="2">
    <citation type="submission" date="2021-04" db="EMBL/GenBank/DDBJ databases">
        <authorList>
            <person name="Podell S."/>
        </authorList>
    </citation>
    <scope>NUCLEOTIDE SEQUENCE</scope>
    <source>
        <strain evidence="1">Hildebrandi</strain>
    </source>
</reference>
<comment type="caution">
    <text evidence="1">The sequence shown here is derived from an EMBL/GenBank/DDBJ whole genome shotgun (WGS) entry which is preliminary data.</text>
</comment>
<organism evidence="1 2">
    <name type="scientific">Nitzschia inconspicua</name>
    <dbReference type="NCBI Taxonomy" id="303405"/>
    <lineage>
        <taxon>Eukaryota</taxon>
        <taxon>Sar</taxon>
        <taxon>Stramenopiles</taxon>
        <taxon>Ochrophyta</taxon>
        <taxon>Bacillariophyta</taxon>
        <taxon>Bacillariophyceae</taxon>
        <taxon>Bacillariophycidae</taxon>
        <taxon>Bacillariales</taxon>
        <taxon>Bacillariaceae</taxon>
        <taxon>Nitzschia</taxon>
    </lineage>
</organism>
<dbReference type="AlphaFoldDB" id="A0A9K3Q8I6"/>
<evidence type="ECO:0000313" key="2">
    <source>
        <dbReference type="Proteomes" id="UP000693970"/>
    </source>
</evidence>
<dbReference type="EMBL" id="JAGRRH010000001">
    <property type="protein sequence ID" value="KAG7374936.1"/>
    <property type="molecule type" value="Genomic_DNA"/>
</dbReference>